<evidence type="ECO:0000256" key="4">
    <source>
        <dbReference type="ARBA" id="ARBA00023125"/>
    </source>
</evidence>
<feature type="domain" description="THAP-type" evidence="6">
    <location>
        <begin position="1"/>
        <end position="81"/>
    </location>
</feature>
<proteinExistence type="predicted"/>
<evidence type="ECO:0000256" key="3">
    <source>
        <dbReference type="ARBA" id="ARBA00022833"/>
    </source>
</evidence>
<evidence type="ECO:0000256" key="1">
    <source>
        <dbReference type="ARBA" id="ARBA00022723"/>
    </source>
</evidence>
<evidence type="ECO:0000259" key="6">
    <source>
        <dbReference type="PROSITE" id="PS50950"/>
    </source>
</evidence>
<dbReference type="GO" id="GO:0008270">
    <property type="term" value="F:zinc ion binding"/>
    <property type="evidence" value="ECO:0007669"/>
    <property type="project" value="UniProtKB-KW"/>
</dbReference>
<keyword evidence="8" id="KW-1185">Reference proteome</keyword>
<dbReference type="SUPFAM" id="SSF57716">
    <property type="entry name" value="Glucocorticoid receptor-like (DNA-binding domain)"/>
    <property type="match status" value="1"/>
</dbReference>
<dbReference type="PROSITE" id="PS50950">
    <property type="entry name" value="ZF_THAP"/>
    <property type="match status" value="1"/>
</dbReference>
<evidence type="ECO:0000313" key="8">
    <source>
        <dbReference type="Proteomes" id="UP001154078"/>
    </source>
</evidence>
<protein>
    <recommendedName>
        <fullName evidence="6">THAP-type domain-containing protein</fullName>
    </recommendedName>
</protein>
<keyword evidence="1" id="KW-0479">Metal-binding</keyword>
<dbReference type="AlphaFoldDB" id="A0A9P0FGN3"/>
<keyword evidence="4 5" id="KW-0238">DNA-binding</keyword>
<evidence type="ECO:0000256" key="2">
    <source>
        <dbReference type="ARBA" id="ARBA00022771"/>
    </source>
</evidence>
<dbReference type="GO" id="GO:0043565">
    <property type="term" value="F:sequence-specific DNA binding"/>
    <property type="evidence" value="ECO:0007669"/>
    <property type="project" value="InterPro"/>
</dbReference>
<dbReference type="PANTHER" id="PTHR46600">
    <property type="entry name" value="THAP DOMAIN-CONTAINING"/>
    <property type="match status" value="1"/>
</dbReference>
<dbReference type="EMBL" id="OV121134">
    <property type="protein sequence ID" value="CAH0553834.1"/>
    <property type="molecule type" value="Genomic_DNA"/>
</dbReference>
<dbReference type="Proteomes" id="UP001154078">
    <property type="component" value="Chromosome 3"/>
</dbReference>
<organism evidence="7 8">
    <name type="scientific">Brassicogethes aeneus</name>
    <name type="common">Rape pollen beetle</name>
    <name type="synonym">Meligethes aeneus</name>
    <dbReference type="NCBI Taxonomy" id="1431903"/>
    <lineage>
        <taxon>Eukaryota</taxon>
        <taxon>Metazoa</taxon>
        <taxon>Ecdysozoa</taxon>
        <taxon>Arthropoda</taxon>
        <taxon>Hexapoda</taxon>
        <taxon>Insecta</taxon>
        <taxon>Pterygota</taxon>
        <taxon>Neoptera</taxon>
        <taxon>Endopterygota</taxon>
        <taxon>Coleoptera</taxon>
        <taxon>Polyphaga</taxon>
        <taxon>Cucujiformia</taxon>
        <taxon>Nitidulidae</taxon>
        <taxon>Meligethinae</taxon>
        <taxon>Brassicogethes</taxon>
    </lineage>
</organism>
<dbReference type="SMART" id="SM00980">
    <property type="entry name" value="THAP"/>
    <property type="match status" value="1"/>
</dbReference>
<accession>A0A9P0FGN3</accession>
<evidence type="ECO:0000256" key="5">
    <source>
        <dbReference type="PROSITE-ProRule" id="PRU00309"/>
    </source>
</evidence>
<dbReference type="OrthoDB" id="6784213at2759"/>
<keyword evidence="3" id="KW-0862">Zinc</keyword>
<dbReference type="InterPro" id="IPR006612">
    <property type="entry name" value="THAP_Znf"/>
</dbReference>
<dbReference type="SMART" id="SM00692">
    <property type="entry name" value="DM3"/>
    <property type="match status" value="1"/>
</dbReference>
<dbReference type="InterPro" id="IPR038441">
    <property type="entry name" value="THAP_Znf_sf"/>
</dbReference>
<keyword evidence="2 5" id="KW-0863">Zinc-finger</keyword>
<evidence type="ECO:0000313" key="7">
    <source>
        <dbReference type="EMBL" id="CAH0553834.1"/>
    </source>
</evidence>
<dbReference type="Pfam" id="PF05485">
    <property type="entry name" value="THAP"/>
    <property type="match status" value="1"/>
</dbReference>
<dbReference type="PANTHER" id="PTHR46600:SF11">
    <property type="entry name" value="THAP DOMAIN-CONTAINING PROTEIN 10"/>
    <property type="match status" value="1"/>
</dbReference>
<reference evidence="7" key="1">
    <citation type="submission" date="2021-12" db="EMBL/GenBank/DDBJ databases">
        <authorList>
            <person name="King R."/>
        </authorList>
    </citation>
    <scope>NUCLEOTIDE SEQUENCE</scope>
</reference>
<name>A0A9P0FGN3_BRAAE</name>
<dbReference type="InterPro" id="IPR026516">
    <property type="entry name" value="THAP1/10"/>
</dbReference>
<gene>
    <name evidence="7" type="ORF">MELIAE_LOCUS5734</name>
</gene>
<dbReference type="Gene3D" id="6.20.210.20">
    <property type="entry name" value="THAP domain"/>
    <property type="match status" value="1"/>
</dbReference>
<sequence length="175" mass="20173">MPNKYCYICGRINNQISLHKFPKDENLKRFWLESCDLNEADKVDTLKLCFKHFTPEDFINIKARSFGGHLTLNKNAVPSVDVPTKVVKPSPSTFTDEEIFKNTTTIKEEIILQENENNSISSDVTIDNIMMANNEQNSKNIQESSPKKRKFFEARFVSEIEDADLEKPEIARRAI</sequence>